<dbReference type="GO" id="GO:0004523">
    <property type="term" value="F:RNA-DNA hybrid ribonuclease activity"/>
    <property type="evidence" value="ECO:0007669"/>
    <property type="project" value="UniProtKB-EC"/>
</dbReference>
<protein>
    <recommendedName>
        <fullName evidence="3">ribonuclease H</fullName>
        <ecNumber evidence="3">3.1.26.4</ecNumber>
    </recommendedName>
</protein>
<dbReference type="GO" id="GO:0046872">
    <property type="term" value="F:metal ion binding"/>
    <property type="evidence" value="ECO:0007669"/>
    <property type="project" value="UniProtKB-KW"/>
</dbReference>
<accession>A0A8H5D3V7</accession>
<name>A0A8H5D3V7_9AGAR</name>
<feature type="compositionally biased region" description="Polar residues" evidence="8">
    <location>
        <begin position="18"/>
        <end position="32"/>
    </location>
</feature>
<evidence type="ECO:0000256" key="5">
    <source>
        <dbReference type="ARBA" id="ARBA00022723"/>
    </source>
</evidence>
<dbReference type="SUPFAM" id="SSF53098">
    <property type="entry name" value="Ribonuclease H-like"/>
    <property type="match status" value="1"/>
</dbReference>
<comment type="catalytic activity">
    <reaction evidence="1">
        <text>Endonucleolytic cleavage to 5'-phosphomonoester.</text>
        <dbReference type="EC" id="3.1.26.4"/>
    </reaction>
</comment>
<comment type="similarity">
    <text evidence="2">Belongs to the RNase H family.</text>
</comment>
<dbReference type="InterPro" id="IPR002156">
    <property type="entry name" value="RNaseH_domain"/>
</dbReference>
<sequence>MDTFRVFTEGEINEDLQDTSPGQGPAQEPTTVATDGSCVENGHLTAKAGAGIYFGKDDERNQSIRLPKFIHKRITKSTNRIKQFPFEQSNQTGEVVAARGAVELAPPDADLTIETDSKYVQSQLTTNARKNEDRIYWC</sequence>
<dbReference type="AlphaFoldDB" id="A0A8H5D3V7"/>
<evidence type="ECO:0000256" key="3">
    <source>
        <dbReference type="ARBA" id="ARBA00012180"/>
    </source>
</evidence>
<dbReference type="Pfam" id="PF00075">
    <property type="entry name" value="RNase_H"/>
    <property type="match status" value="1"/>
</dbReference>
<dbReference type="Proteomes" id="UP000559256">
    <property type="component" value="Unassembled WGS sequence"/>
</dbReference>
<dbReference type="InterPro" id="IPR050092">
    <property type="entry name" value="RNase_H"/>
</dbReference>
<dbReference type="EMBL" id="JAACJM010000064">
    <property type="protein sequence ID" value="KAF5353162.1"/>
    <property type="molecule type" value="Genomic_DNA"/>
</dbReference>
<comment type="caution">
    <text evidence="10">The sequence shown here is derived from an EMBL/GenBank/DDBJ whole genome shotgun (WGS) entry which is preliminary data.</text>
</comment>
<evidence type="ECO:0000259" key="9">
    <source>
        <dbReference type="PROSITE" id="PS50879"/>
    </source>
</evidence>
<dbReference type="InterPro" id="IPR036397">
    <property type="entry name" value="RNaseH_sf"/>
</dbReference>
<dbReference type="PROSITE" id="PS50879">
    <property type="entry name" value="RNASE_H_1"/>
    <property type="match status" value="1"/>
</dbReference>
<evidence type="ECO:0000313" key="11">
    <source>
        <dbReference type="Proteomes" id="UP000559256"/>
    </source>
</evidence>
<dbReference type="InterPro" id="IPR012337">
    <property type="entry name" value="RNaseH-like_sf"/>
</dbReference>
<feature type="region of interest" description="Disordered" evidence="8">
    <location>
        <begin position="7"/>
        <end position="32"/>
    </location>
</feature>
<feature type="domain" description="RNase H type-1" evidence="9">
    <location>
        <begin position="26"/>
        <end position="138"/>
    </location>
</feature>
<dbReference type="PANTHER" id="PTHR10642">
    <property type="entry name" value="RIBONUCLEASE H1"/>
    <property type="match status" value="1"/>
</dbReference>
<dbReference type="GO" id="GO:0003676">
    <property type="term" value="F:nucleic acid binding"/>
    <property type="evidence" value="ECO:0007669"/>
    <property type="project" value="InterPro"/>
</dbReference>
<keyword evidence="4" id="KW-0540">Nuclease</keyword>
<evidence type="ECO:0000313" key="10">
    <source>
        <dbReference type="EMBL" id="KAF5353162.1"/>
    </source>
</evidence>
<dbReference type="Gene3D" id="3.30.420.10">
    <property type="entry name" value="Ribonuclease H-like superfamily/Ribonuclease H"/>
    <property type="match status" value="1"/>
</dbReference>
<organism evidence="10 11">
    <name type="scientific">Tetrapyrgos nigripes</name>
    <dbReference type="NCBI Taxonomy" id="182062"/>
    <lineage>
        <taxon>Eukaryota</taxon>
        <taxon>Fungi</taxon>
        <taxon>Dikarya</taxon>
        <taxon>Basidiomycota</taxon>
        <taxon>Agaricomycotina</taxon>
        <taxon>Agaricomycetes</taxon>
        <taxon>Agaricomycetidae</taxon>
        <taxon>Agaricales</taxon>
        <taxon>Marasmiineae</taxon>
        <taxon>Marasmiaceae</taxon>
        <taxon>Tetrapyrgos</taxon>
    </lineage>
</organism>
<evidence type="ECO:0000256" key="8">
    <source>
        <dbReference type="SAM" id="MobiDB-lite"/>
    </source>
</evidence>
<evidence type="ECO:0000256" key="7">
    <source>
        <dbReference type="ARBA" id="ARBA00022801"/>
    </source>
</evidence>
<dbReference type="PANTHER" id="PTHR10642:SF26">
    <property type="entry name" value="RIBONUCLEASE H1"/>
    <property type="match status" value="1"/>
</dbReference>
<proteinExistence type="inferred from homology"/>
<dbReference type="EC" id="3.1.26.4" evidence="3"/>
<keyword evidence="11" id="KW-1185">Reference proteome</keyword>
<keyword evidence="5" id="KW-0479">Metal-binding</keyword>
<dbReference type="OrthoDB" id="3007206at2759"/>
<dbReference type="GO" id="GO:0043137">
    <property type="term" value="P:DNA replication, removal of RNA primer"/>
    <property type="evidence" value="ECO:0007669"/>
    <property type="project" value="TreeGrafter"/>
</dbReference>
<evidence type="ECO:0000256" key="1">
    <source>
        <dbReference type="ARBA" id="ARBA00000077"/>
    </source>
</evidence>
<gene>
    <name evidence="10" type="ORF">D9758_008711</name>
</gene>
<evidence type="ECO:0000256" key="2">
    <source>
        <dbReference type="ARBA" id="ARBA00005300"/>
    </source>
</evidence>
<reference evidence="10 11" key="1">
    <citation type="journal article" date="2020" name="ISME J.">
        <title>Uncovering the hidden diversity of litter-decomposition mechanisms in mushroom-forming fungi.</title>
        <authorList>
            <person name="Floudas D."/>
            <person name="Bentzer J."/>
            <person name="Ahren D."/>
            <person name="Johansson T."/>
            <person name="Persson P."/>
            <person name="Tunlid A."/>
        </authorList>
    </citation>
    <scope>NUCLEOTIDE SEQUENCE [LARGE SCALE GENOMIC DNA]</scope>
    <source>
        <strain evidence="10 11">CBS 291.85</strain>
    </source>
</reference>
<keyword evidence="6" id="KW-0255">Endonuclease</keyword>
<evidence type="ECO:0000256" key="6">
    <source>
        <dbReference type="ARBA" id="ARBA00022759"/>
    </source>
</evidence>
<keyword evidence="7" id="KW-0378">Hydrolase</keyword>
<evidence type="ECO:0000256" key="4">
    <source>
        <dbReference type="ARBA" id="ARBA00022722"/>
    </source>
</evidence>